<dbReference type="GO" id="GO:0008097">
    <property type="term" value="F:5S rRNA binding"/>
    <property type="evidence" value="ECO:0007669"/>
    <property type="project" value="InterPro"/>
</dbReference>
<evidence type="ECO:0000256" key="5">
    <source>
        <dbReference type="ARBA" id="ARBA00023274"/>
    </source>
</evidence>
<dbReference type="PRINTS" id="PR00058">
    <property type="entry name" value="RIBOSOMALL5"/>
</dbReference>
<dbReference type="Pfam" id="PF14204">
    <property type="entry name" value="Ribosomal_L18_c"/>
    <property type="match status" value="1"/>
</dbReference>
<dbReference type="Pfam" id="PF17144">
    <property type="entry name" value="Ribosomal_L5e"/>
    <property type="match status" value="1"/>
</dbReference>
<dbReference type="GO" id="GO:0000027">
    <property type="term" value="P:ribosomal large subunit assembly"/>
    <property type="evidence" value="ECO:0007669"/>
    <property type="project" value="TreeGrafter"/>
</dbReference>
<dbReference type="Gene3D" id="3.30.420.100">
    <property type="match status" value="1"/>
</dbReference>
<keyword evidence="4 8" id="KW-0689">Ribosomal protein</keyword>
<dbReference type="OrthoDB" id="1618453at2759"/>
<evidence type="ECO:0000256" key="2">
    <source>
        <dbReference type="ARBA" id="ARBA00007116"/>
    </source>
</evidence>
<dbReference type="GeneID" id="17287588"/>
<evidence type="ECO:0000256" key="4">
    <source>
        <dbReference type="ARBA" id="ARBA00022980"/>
    </source>
</evidence>
<feature type="domain" description="Large ribosomal subunit protein uL18 C-terminal eukaryotes" evidence="7">
    <location>
        <begin position="244"/>
        <end position="296"/>
    </location>
</feature>
<dbReference type="EnsemblProtists" id="EKX30868">
    <property type="protein sequence ID" value="EKX30868"/>
    <property type="gene ID" value="GUITHDRAFT_98884"/>
</dbReference>
<proteinExistence type="inferred from homology"/>
<name>L1I3R0_GUITC</name>
<dbReference type="PaxDb" id="55529-EKX30868"/>
<feature type="region of interest" description="Disordered" evidence="6">
    <location>
        <begin position="262"/>
        <end position="302"/>
    </location>
</feature>
<dbReference type="HOGENOM" id="CLU_056222_1_0_1"/>
<evidence type="ECO:0000256" key="3">
    <source>
        <dbReference type="ARBA" id="ARBA00022490"/>
    </source>
</evidence>
<accession>L1I3R0</accession>
<comment type="similarity">
    <text evidence="2">Belongs to the universal ribosomal protein uL18 family.</text>
</comment>
<comment type="subcellular location">
    <subcellularLocation>
        <location evidence="1">Cytoplasm</location>
    </subcellularLocation>
</comment>
<reference evidence="10" key="2">
    <citation type="submission" date="2012-11" db="EMBL/GenBank/DDBJ databases">
        <authorList>
            <person name="Kuo A."/>
            <person name="Curtis B.A."/>
            <person name="Tanifuji G."/>
            <person name="Burki F."/>
            <person name="Gruber A."/>
            <person name="Irimia M."/>
            <person name="Maruyama S."/>
            <person name="Arias M.C."/>
            <person name="Ball S.G."/>
            <person name="Gile G.H."/>
            <person name="Hirakawa Y."/>
            <person name="Hopkins J.F."/>
            <person name="Rensing S.A."/>
            <person name="Schmutz J."/>
            <person name="Symeonidi A."/>
            <person name="Elias M."/>
            <person name="Eveleigh R.J."/>
            <person name="Herman E.K."/>
            <person name="Klute M.J."/>
            <person name="Nakayama T."/>
            <person name="Obornik M."/>
            <person name="Reyes-Prieto A."/>
            <person name="Armbrust E.V."/>
            <person name="Aves S.J."/>
            <person name="Beiko R.G."/>
            <person name="Coutinho P."/>
            <person name="Dacks J.B."/>
            <person name="Durnford D.G."/>
            <person name="Fast N.M."/>
            <person name="Green B.R."/>
            <person name="Grisdale C."/>
            <person name="Hempe F."/>
            <person name="Henrissat B."/>
            <person name="Hoppner M.P."/>
            <person name="Ishida K.-I."/>
            <person name="Kim E."/>
            <person name="Koreny L."/>
            <person name="Kroth P.G."/>
            <person name="Liu Y."/>
            <person name="Malik S.-B."/>
            <person name="Maier U.G."/>
            <person name="McRose D."/>
            <person name="Mock T."/>
            <person name="Neilson J.A."/>
            <person name="Onodera N.T."/>
            <person name="Poole A.M."/>
            <person name="Pritham E.J."/>
            <person name="Richards T.A."/>
            <person name="Rocap G."/>
            <person name="Roy S.W."/>
            <person name="Sarai C."/>
            <person name="Schaack S."/>
            <person name="Shirato S."/>
            <person name="Slamovits C.H."/>
            <person name="Spencer D.F."/>
            <person name="Suzuki S."/>
            <person name="Worden A.Z."/>
            <person name="Zauner S."/>
            <person name="Barry K."/>
            <person name="Bell C."/>
            <person name="Bharti A.K."/>
            <person name="Crow J.A."/>
            <person name="Grimwood J."/>
            <person name="Kramer R."/>
            <person name="Lindquist E."/>
            <person name="Lucas S."/>
            <person name="Salamov A."/>
            <person name="McFadden G.I."/>
            <person name="Lane C.E."/>
            <person name="Keeling P.J."/>
            <person name="Gray M.W."/>
            <person name="Grigoriev I.V."/>
            <person name="Archibald J.M."/>
        </authorList>
    </citation>
    <scope>NUCLEOTIDE SEQUENCE</scope>
    <source>
        <strain evidence="10">CCMP2712</strain>
    </source>
</reference>
<sequence length="302" mass="34986">MAFVKLVKNNAHFKRYQTKRRRRREGKTDYRARKRLITQDKNKFNTPKYRMIVRTSNRYVYCQIAWATTKGDRILAAACSKELPLKYGLPGAVGLKNWTACYATGFLLARRVLKKLNLDELYKGQEEVSGEDYTVKSNNEGKKDKKSKDPEPFRVCLDVGLQTTSTGARIFGALKGALDGGLDIPHSVRRYPCGDQEDFAETVHEYILGKHVAGYMEHLEEEDPELYKTHFSKYHEADVNAENMEEVWESVYEKIREDPAHVKTEKKLPPKKKIKRAKLCASQRQDRIRQKMESFQKAQADE</sequence>
<evidence type="ECO:0000259" key="7">
    <source>
        <dbReference type="Pfam" id="PF14204"/>
    </source>
</evidence>
<keyword evidence="3" id="KW-0963">Cytoplasm</keyword>
<feature type="compositionally biased region" description="Basic residues" evidence="6">
    <location>
        <begin position="269"/>
        <end position="278"/>
    </location>
</feature>
<dbReference type="eggNOG" id="KOG0875">
    <property type="taxonomic scope" value="Eukaryota"/>
</dbReference>
<keyword evidence="5" id="KW-0687">Ribonucleoprotein</keyword>
<dbReference type="STRING" id="905079.L1I3R0"/>
<dbReference type="InterPro" id="IPR005485">
    <property type="entry name" value="Rbsml_uL18_euk_arch"/>
</dbReference>
<dbReference type="InterPro" id="IPR025607">
    <property type="entry name" value="Ribosomal_uL18_C_euk"/>
</dbReference>
<evidence type="ECO:0000256" key="1">
    <source>
        <dbReference type="ARBA" id="ARBA00004496"/>
    </source>
</evidence>
<keyword evidence="10" id="KW-1185">Reference proteome</keyword>
<dbReference type="PANTHER" id="PTHR23410:SF12">
    <property type="entry name" value="LARGE RIBOSOMAL SUBUNIT PROTEIN UL18"/>
    <property type="match status" value="1"/>
</dbReference>
<dbReference type="SUPFAM" id="SSF53137">
    <property type="entry name" value="Translational machinery components"/>
    <property type="match status" value="1"/>
</dbReference>
<dbReference type="InterPro" id="IPR057268">
    <property type="entry name" value="Ribosomal_L18"/>
</dbReference>
<dbReference type="CDD" id="cd00432">
    <property type="entry name" value="Ribosomal_L18_L5e"/>
    <property type="match status" value="1"/>
</dbReference>
<evidence type="ECO:0000256" key="6">
    <source>
        <dbReference type="SAM" id="MobiDB-lite"/>
    </source>
</evidence>
<feature type="compositionally biased region" description="Basic and acidic residues" evidence="6">
    <location>
        <begin position="284"/>
        <end position="302"/>
    </location>
</feature>
<dbReference type="GO" id="GO:0006412">
    <property type="term" value="P:translation"/>
    <property type="evidence" value="ECO:0007669"/>
    <property type="project" value="InterPro"/>
</dbReference>
<dbReference type="HAMAP" id="MF_01337_A">
    <property type="entry name" value="Ribosomal_uL18_A"/>
    <property type="match status" value="1"/>
</dbReference>
<reference evidence="8 10" key="1">
    <citation type="journal article" date="2012" name="Nature">
        <title>Algal genomes reveal evolutionary mosaicism and the fate of nucleomorphs.</title>
        <authorList>
            <consortium name="DOE Joint Genome Institute"/>
            <person name="Curtis B.A."/>
            <person name="Tanifuji G."/>
            <person name="Burki F."/>
            <person name="Gruber A."/>
            <person name="Irimia M."/>
            <person name="Maruyama S."/>
            <person name="Arias M.C."/>
            <person name="Ball S.G."/>
            <person name="Gile G.H."/>
            <person name="Hirakawa Y."/>
            <person name="Hopkins J.F."/>
            <person name="Kuo A."/>
            <person name="Rensing S.A."/>
            <person name="Schmutz J."/>
            <person name="Symeonidi A."/>
            <person name="Elias M."/>
            <person name="Eveleigh R.J."/>
            <person name="Herman E.K."/>
            <person name="Klute M.J."/>
            <person name="Nakayama T."/>
            <person name="Obornik M."/>
            <person name="Reyes-Prieto A."/>
            <person name="Armbrust E.V."/>
            <person name="Aves S.J."/>
            <person name="Beiko R.G."/>
            <person name="Coutinho P."/>
            <person name="Dacks J.B."/>
            <person name="Durnford D.G."/>
            <person name="Fast N.M."/>
            <person name="Green B.R."/>
            <person name="Grisdale C.J."/>
            <person name="Hempel F."/>
            <person name="Henrissat B."/>
            <person name="Hoppner M.P."/>
            <person name="Ishida K."/>
            <person name="Kim E."/>
            <person name="Koreny L."/>
            <person name="Kroth P.G."/>
            <person name="Liu Y."/>
            <person name="Malik S.B."/>
            <person name="Maier U.G."/>
            <person name="McRose D."/>
            <person name="Mock T."/>
            <person name="Neilson J.A."/>
            <person name="Onodera N.T."/>
            <person name="Poole A.M."/>
            <person name="Pritham E.J."/>
            <person name="Richards T.A."/>
            <person name="Rocap G."/>
            <person name="Roy S.W."/>
            <person name="Sarai C."/>
            <person name="Schaack S."/>
            <person name="Shirato S."/>
            <person name="Slamovits C.H."/>
            <person name="Spencer D.F."/>
            <person name="Suzuki S."/>
            <person name="Worden A.Z."/>
            <person name="Zauner S."/>
            <person name="Barry K."/>
            <person name="Bell C."/>
            <person name="Bharti A.K."/>
            <person name="Crow J.A."/>
            <person name="Grimwood J."/>
            <person name="Kramer R."/>
            <person name="Lindquist E."/>
            <person name="Lucas S."/>
            <person name="Salamov A."/>
            <person name="McFadden G.I."/>
            <person name="Lane C.E."/>
            <person name="Keeling P.J."/>
            <person name="Gray M.W."/>
            <person name="Grigoriev I.V."/>
            <person name="Archibald J.M."/>
        </authorList>
    </citation>
    <scope>NUCLEOTIDE SEQUENCE</scope>
    <source>
        <strain evidence="8 10">CCMP2712</strain>
    </source>
</reference>
<dbReference type="Proteomes" id="UP000011087">
    <property type="component" value="Unassembled WGS sequence"/>
</dbReference>
<dbReference type="AlphaFoldDB" id="L1I3R0"/>
<dbReference type="KEGG" id="gtt:GUITHDRAFT_98884"/>
<reference evidence="9" key="3">
    <citation type="submission" date="2016-03" db="UniProtKB">
        <authorList>
            <consortium name="EnsemblProtists"/>
        </authorList>
    </citation>
    <scope>IDENTIFICATION</scope>
</reference>
<dbReference type="PANTHER" id="PTHR23410">
    <property type="entry name" value="RIBOSOMAL PROTEIN L5-RELATED"/>
    <property type="match status" value="1"/>
</dbReference>
<gene>
    <name evidence="8" type="primary">RPL5e</name>
    <name evidence="8" type="ORF">GUITHDRAFT_98884</name>
</gene>
<protein>
    <submittedName>
        <fullName evidence="8">Large subunit ribosomal protein L5e, cytoplasmic</fullName>
    </submittedName>
</protein>
<dbReference type="GO" id="GO:0022625">
    <property type="term" value="C:cytosolic large ribosomal subunit"/>
    <property type="evidence" value="ECO:0007669"/>
    <property type="project" value="TreeGrafter"/>
</dbReference>
<evidence type="ECO:0000313" key="9">
    <source>
        <dbReference type="EnsemblProtists" id="EKX30868"/>
    </source>
</evidence>
<dbReference type="GO" id="GO:0003735">
    <property type="term" value="F:structural constituent of ribosome"/>
    <property type="evidence" value="ECO:0007669"/>
    <property type="project" value="InterPro"/>
</dbReference>
<organism evidence="8">
    <name type="scientific">Guillardia theta (strain CCMP2712)</name>
    <name type="common">Cryptophyte</name>
    <dbReference type="NCBI Taxonomy" id="905079"/>
    <lineage>
        <taxon>Eukaryota</taxon>
        <taxon>Cryptophyceae</taxon>
        <taxon>Pyrenomonadales</taxon>
        <taxon>Geminigeraceae</taxon>
        <taxon>Guillardia</taxon>
    </lineage>
</organism>
<evidence type="ECO:0000313" key="10">
    <source>
        <dbReference type="Proteomes" id="UP000011087"/>
    </source>
</evidence>
<evidence type="ECO:0000313" key="8">
    <source>
        <dbReference type="EMBL" id="EKX30868.1"/>
    </source>
</evidence>
<dbReference type="OMA" id="CQIASAH"/>
<dbReference type="RefSeq" id="XP_005817848.1">
    <property type="nucleotide sequence ID" value="XM_005817791.1"/>
</dbReference>
<dbReference type="EMBL" id="JH993491">
    <property type="protein sequence ID" value="EKX30868.1"/>
    <property type="molecule type" value="Genomic_DNA"/>
</dbReference>